<comment type="caution">
    <text evidence="1">The sequence shown here is derived from an EMBL/GenBank/DDBJ whole genome shotgun (WGS) entry which is preliminary data.</text>
</comment>
<keyword evidence="2" id="KW-1185">Reference proteome</keyword>
<reference evidence="1 2" key="1">
    <citation type="submission" date="2017-10" db="EMBL/GenBank/DDBJ databases">
        <title>The draft genome sequence of Lewinella nigricans NBRC 102662.</title>
        <authorList>
            <person name="Wang K."/>
        </authorList>
    </citation>
    <scope>NUCLEOTIDE SEQUENCE [LARGE SCALE GENOMIC DNA]</scope>
    <source>
        <strain evidence="1 2">NBRC 102662</strain>
    </source>
</reference>
<proteinExistence type="predicted"/>
<dbReference type="RefSeq" id="WP_099150984.1">
    <property type="nucleotide sequence ID" value="NZ_PDUD01000021.1"/>
</dbReference>
<name>A0A2D0NAA1_FLAN2</name>
<dbReference type="AlphaFoldDB" id="A0A2D0NAA1"/>
<protein>
    <submittedName>
        <fullName evidence="1">Uncharacterized protein</fullName>
    </submittedName>
</protein>
<dbReference type="EMBL" id="PDUD01000021">
    <property type="protein sequence ID" value="PHN05407.1"/>
    <property type="molecule type" value="Genomic_DNA"/>
</dbReference>
<accession>A0A2D0NAA1</accession>
<dbReference type="Proteomes" id="UP000223913">
    <property type="component" value="Unassembled WGS sequence"/>
</dbReference>
<organism evidence="1 2">
    <name type="scientific">Flavilitoribacter nigricans (strain ATCC 23147 / DSM 23189 / NBRC 102662 / NCIMB 1420 / SS-2)</name>
    <name type="common">Lewinella nigricans</name>
    <dbReference type="NCBI Taxonomy" id="1122177"/>
    <lineage>
        <taxon>Bacteria</taxon>
        <taxon>Pseudomonadati</taxon>
        <taxon>Bacteroidota</taxon>
        <taxon>Saprospiria</taxon>
        <taxon>Saprospirales</taxon>
        <taxon>Lewinellaceae</taxon>
        <taxon>Flavilitoribacter</taxon>
    </lineage>
</organism>
<sequence length="119" mass="13242">MNLDTDSDGKDFGNGLGPVECCDLLIEKWENFLSKNGFPNELPKEKDKLIEFSHDELLQLGQITIETLKLVRGVLSENENPDDDTLVNMNEDTLQAIAKALEIIGKAIATYEALAHLLQ</sequence>
<evidence type="ECO:0000313" key="1">
    <source>
        <dbReference type="EMBL" id="PHN05407.1"/>
    </source>
</evidence>
<gene>
    <name evidence="1" type="ORF">CRP01_15530</name>
</gene>
<evidence type="ECO:0000313" key="2">
    <source>
        <dbReference type="Proteomes" id="UP000223913"/>
    </source>
</evidence>